<dbReference type="PANTHER" id="PTHR42776">
    <property type="entry name" value="SERINE PEPTIDASE S9 FAMILY MEMBER"/>
    <property type="match status" value="1"/>
</dbReference>
<keyword evidence="3" id="KW-0732">Signal</keyword>
<dbReference type="Pfam" id="PF00326">
    <property type="entry name" value="Peptidase_S9"/>
    <property type="match status" value="1"/>
</dbReference>
<dbReference type="GO" id="GO:0004252">
    <property type="term" value="F:serine-type endopeptidase activity"/>
    <property type="evidence" value="ECO:0007669"/>
    <property type="project" value="TreeGrafter"/>
</dbReference>
<keyword evidence="8" id="KW-1185">Reference proteome</keyword>
<protein>
    <recommendedName>
        <fullName evidence="5">Dipeptidyl-peptidase V</fullName>
    </recommendedName>
</protein>
<name>A0A8H5G309_9AGAR</name>
<evidence type="ECO:0000256" key="5">
    <source>
        <dbReference type="ARBA" id="ARBA00032829"/>
    </source>
</evidence>
<dbReference type="Proteomes" id="UP000559256">
    <property type="component" value="Unassembled WGS sequence"/>
</dbReference>
<dbReference type="FunFam" id="3.40.50.1820:FF:000028">
    <property type="entry name" value="S9 family peptidase"/>
    <property type="match status" value="1"/>
</dbReference>
<dbReference type="InterPro" id="IPR029058">
    <property type="entry name" value="AB_hydrolase_fold"/>
</dbReference>
<evidence type="ECO:0000256" key="2">
    <source>
        <dbReference type="ARBA" id="ARBA00022670"/>
    </source>
</evidence>
<evidence type="ECO:0000259" key="6">
    <source>
        <dbReference type="Pfam" id="PF00326"/>
    </source>
</evidence>
<sequence length="756" mass="84538">MKVPLAWLGFGTQIPLQTQPVVNDLNPPKAREFQFKDGPNVFSPKDAIELGRPGIGIANEVGDLALVPYNQFSFNDKTDRKSFFIVSLNADSTRPPLYEIFDGQAFWITNRTLGHVVEDNGRLTINAVNIEFSAGDYHFTVSLSVGSIPTKTASGFRYSAEDGRLVFLDHVYPDGNLTAVAEHDRNWENRGNSALVYDTTPVRFWDSWVGPKSASLFSVRLSKDVLSQTWLMESDFVNLLQSAGHRLSVMETMSGYAGTFDVSNGIVAYIAPDLASYKETPTKQNVYTVDITGRTKSTMLTSGSQGRTHGPVINGDGTKIAWLQQESEDFDSNNKFDIILYDLETRKRISLTSDWDRSAESLAVSDIAAEESLSQKNAQFSEDGKSLYFTAGDHARNKAFLIPISDGCKPLVLTHGIGSVDGLQSLPNGRLLFTKSSYTSPNDLYILSGLQGVQTHLDSAFLTSEKQITHFTESDLRGKNLSPGEQFWFKGADDLDVQGWVIKPPGWEKEQRKKWPVMLQIHGGPQSAWVDQWSTRWNPNVFAQQGYFCILINPTGSTTFGQNFTRAINGDWGGRPFVDLQEGWKLVVFAEDRPARRFTPCVMKIDPERAVAAGGSWGGYAINWIQGHPEYEFGFKAVFAHDGVFNALYDSYAVDIPFFFTTAFGGLPWNETAREVALKNSPSSFVHKWSIPELIVHGSKDYRLPETEALAPFHALQQLGVPSRLVILPDENHFVLEHGNSLKWHYEILRWFDKYL</sequence>
<dbReference type="SUPFAM" id="SSF82171">
    <property type="entry name" value="DPP6 N-terminal domain-like"/>
    <property type="match status" value="1"/>
</dbReference>
<accession>A0A8H5G309</accession>
<dbReference type="EMBL" id="JAACJM010000052">
    <property type="protein sequence ID" value="KAF5357378.1"/>
    <property type="molecule type" value="Genomic_DNA"/>
</dbReference>
<dbReference type="InterPro" id="IPR001375">
    <property type="entry name" value="Peptidase_S9_cat"/>
</dbReference>
<dbReference type="GO" id="GO:0006508">
    <property type="term" value="P:proteolysis"/>
    <property type="evidence" value="ECO:0007669"/>
    <property type="project" value="UniProtKB-KW"/>
</dbReference>
<evidence type="ECO:0000256" key="4">
    <source>
        <dbReference type="ARBA" id="ARBA00022801"/>
    </source>
</evidence>
<dbReference type="Gene3D" id="3.40.50.1820">
    <property type="entry name" value="alpha/beta hydrolase"/>
    <property type="match status" value="1"/>
</dbReference>
<comment type="similarity">
    <text evidence="1">Belongs to the peptidase S9C family.</text>
</comment>
<evidence type="ECO:0000256" key="1">
    <source>
        <dbReference type="ARBA" id="ARBA00010040"/>
    </source>
</evidence>
<evidence type="ECO:0000313" key="8">
    <source>
        <dbReference type="Proteomes" id="UP000559256"/>
    </source>
</evidence>
<dbReference type="AlphaFoldDB" id="A0A8H5G309"/>
<keyword evidence="2" id="KW-0645">Protease</keyword>
<reference evidence="7 8" key="1">
    <citation type="journal article" date="2020" name="ISME J.">
        <title>Uncovering the hidden diversity of litter-decomposition mechanisms in mushroom-forming fungi.</title>
        <authorList>
            <person name="Floudas D."/>
            <person name="Bentzer J."/>
            <person name="Ahren D."/>
            <person name="Johansson T."/>
            <person name="Persson P."/>
            <person name="Tunlid A."/>
        </authorList>
    </citation>
    <scope>NUCLEOTIDE SEQUENCE [LARGE SCALE GENOMIC DNA]</scope>
    <source>
        <strain evidence="7 8">CBS 291.85</strain>
    </source>
</reference>
<gene>
    <name evidence="7" type="ORF">D9758_005869</name>
</gene>
<evidence type="ECO:0000313" key="7">
    <source>
        <dbReference type="EMBL" id="KAF5357378.1"/>
    </source>
</evidence>
<keyword evidence="4" id="KW-0378">Hydrolase</keyword>
<proteinExistence type="inferred from homology"/>
<comment type="caution">
    <text evidence="7">The sequence shown here is derived from an EMBL/GenBank/DDBJ whole genome shotgun (WGS) entry which is preliminary data.</text>
</comment>
<dbReference type="SUPFAM" id="SSF53474">
    <property type="entry name" value="alpha/beta-Hydrolases"/>
    <property type="match status" value="1"/>
</dbReference>
<dbReference type="Gene3D" id="2.120.10.30">
    <property type="entry name" value="TolB, C-terminal domain"/>
    <property type="match status" value="1"/>
</dbReference>
<dbReference type="InterPro" id="IPR011042">
    <property type="entry name" value="6-blade_b-propeller_TolB-like"/>
</dbReference>
<evidence type="ECO:0000256" key="3">
    <source>
        <dbReference type="ARBA" id="ARBA00022729"/>
    </source>
</evidence>
<dbReference type="OrthoDB" id="416344at2759"/>
<feature type="domain" description="Peptidase S9 prolyl oligopeptidase catalytic" evidence="6">
    <location>
        <begin position="533"/>
        <end position="756"/>
    </location>
</feature>
<dbReference type="PANTHER" id="PTHR42776:SF13">
    <property type="entry name" value="DIPEPTIDYL-PEPTIDASE 5"/>
    <property type="match status" value="1"/>
</dbReference>
<organism evidence="7 8">
    <name type="scientific">Tetrapyrgos nigripes</name>
    <dbReference type="NCBI Taxonomy" id="182062"/>
    <lineage>
        <taxon>Eukaryota</taxon>
        <taxon>Fungi</taxon>
        <taxon>Dikarya</taxon>
        <taxon>Basidiomycota</taxon>
        <taxon>Agaricomycotina</taxon>
        <taxon>Agaricomycetes</taxon>
        <taxon>Agaricomycetidae</taxon>
        <taxon>Agaricales</taxon>
        <taxon>Marasmiineae</taxon>
        <taxon>Marasmiaceae</taxon>
        <taxon>Tetrapyrgos</taxon>
    </lineage>
</organism>